<feature type="compositionally biased region" description="Polar residues" evidence="1">
    <location>
        <begin position="254"/>
        <end position="266"/>
    </location>
</feature>
<evidence type="ECO:0000313" key="3">
    <source>
        <dbReference type="Proteomes" id="UP000221165"/>
    </source>
</evidence>
<dbReference type="VEuPathDB" id="ToxoDB:CSUI_001029"/>
<protein>
    <submittedName>
        <fullName evidence="2">Uncharacterized protein</fullName>
    </submittedName>
</protein>
<proteinExistence type="predicted"/>
<dbReference type="EMBL" id="MIGC01000404">
    <property type="protein sequence ID" value="PHJ25126.1"/>
    <property type="molecule type" value="Genomic_DNA"/>
</dbReference>
<feature type="compositionally biased region" description="Low complexity" evidence="1">
    <location>
        <begin position="267"/>
        <end position="277"/>
    </location>
</feature>
<evidence type="ECO:0000313" key="2">
    <source>
        <dbReference type="EMBL" id="PHJ25126.1"/>
    </source>
</evidence>
<accession>A0A2C6LEN9</accession>
<sequence length="340" mass="37116">MSLTQHLSRNRRAAVGSCRPPLTACPPPPFPTVSSCAFAVESPAESAAEGPSLTRLSHRSQWKPYPRPYKMPPWFVPFSTSTPPAISRHDATCGHRPQLLFWPRAQASASPGGAPPPFFQVPHRNHLSTFVHQGRGRREPYSPAHSRAGSKPDSVGPTGNTEGGPAVSTSLSSPPGFGKSSASGKDQALSKSRFGSADSLVTGHQQEPRAQVKDSSSGTSQAGHSPQQLQHRQVPSSGRRSADLTRRTGAGGEKTNQAPVTPEQRNSTSSHPSSEHGSVFLSLCEIEDRVRRRIAVLHSQDQWARRVRFKDWRAAQVPQLYDGPFWFKFWHRKKRPGARG</sequence>
<feature type="region of interest" description="Disordered" evidence="1">
    <location>
        <begin position="1"/>
        <end position="21"/>
    </location>
</feature>
<gene>
    <name evidence="2" type="ORF">CSUI_001029</name>
</gene>
<dbReference type="Proteomes" id="UP000221165">
    <property type="component" value="Unassembled WGS sequence"/>
</dbReference>
<dbReference type="AlphaFoldDB" id="A0A2C6LEN9"/>
<dbReference type="GeneID" id="94424446"/>
<reference evidence="2 3" key="1">
    <citation type="journal article" date="2017" name="Int. J. Parasitol.">
        <title>The genome of the protozoan parasite Cystoisospora suis and a reverse vaccinology approach to identify vaccine candidates.</title>
        <authorList>
            <person name="Palmieri N."/>
            <person name="Shrestha A."/>
            <person name="Ruttkowski B."/>
            <person name="Beck T."/>
            <person name="Vogl C."/>
            <person name="Tomley F."/>
            <person name="Blake D.P."/>
            <person name="Joachim A."/>
        </authorList>
    </citation>
    <scope>NUCLEOTIDE SEQUENCE [LARGE SCALE GENOMIC DNA]</scope>
    <source>
        <strain evidence="2 3">Wien I</strain>
    </source>
</reference>
<feature type="region of interest" description="Disordered" evidence="1">
    <location>
        <begin position="132"/>
        <end position="277"/>
    </location>
</feature>
<dbReference type="OrthoDB" id="333715at2759"/>
<keyword evidence="3" id="KW-1185">Reference proteome</keyword>
<evidence type="ECO:0000256" key="1">
    <source>
        <dbReference type="SAM" id="MobiDB-lite"/>
    </source>
</evidence>
<name>A0A2C6LEN9_9APIC</name>
<feature type="compositionally biased region" description="Polar residues" evidence="1">
    <location>
        <begin position="213"/>
        <end position="239"/>
    </location>
</feature>
<comment type="caution">
    <text evidence="2">The sequence shown here is derived from an EMBL/GenBank/DDBJ whole genome shotgun (WGS) entry which is preliminary data.</text>
</comment>
<organism evidence="2 3">
    <name type="scientific">Cystoisospora suis</name>
    <dbReference type="NCBI Taxonomy" id="483139"/>
    <lineage>
        <taxon>Eukaryota</taxon>
        <taxon>Sar</taxon>
        <taxon>Alveolata</taxon>
        <taxon>Apicomplexa</taxon>
        <taxon>Conoidasida</taxon>
        <taxon>Coccidia</taxon>
        <taxon>Eucoccidiorida</taxon>
        <taxon>Eimeriorina</taxon>
        <taxon>Sarcocystidae</taxon>
        <taxon>Cystoisospora</taxon>
    </lineage>
</organism>
<dbReference type="RefSeq" id="XP_067926798.1">
    <property type="nucleotide sequence ID" value="XM_068061235.1"/>
</dbReference>